<keyword evidence="5 12" id="KW-0138">CF(0)</keyword>
<evidence type="ECO:0000256" key="4">
    <source>
        <dbReference type="ARBA" id="ARBA00022448"/>
    </source>
</evidence>
<dbReference type="GO" id="GO:0015078">
    <property type="term" value="F:proton transmembrane transporter activity"/>
    <property type="evidence" value="ECO:0007669"/>
    <property type="project" value="InterPro"/>
</dbReference>
<evidence type="ECO:0000256" key="5">
    <source>
        <dbReference type="ARBA" id="ARBA00022547"/>
    </source>
</evidence>
<keyword evidence="9 12" id="KW-0406">Ion transport</keyword>
<name>A0A977TL97_9HYME</name>
<accession>A0A977TL97</accession>
<evidence type="ECO:0000256" key="13">
    <source>
        <dbReference type="SAM" id="Phobius"/>
    </source>
</evidence>
<keyword evidence="6 12" id="KW-0812">Transmembrane</keyword>
<gene>
    <name evidence="14" type="primary">ATP8</name>
</gene>
<evidence type="ECO:0000256" key="1">
    <source>
        <dbReference type="ARBA" id="ARBA00004304"/>
    </source>
</evidence>
<keyword evidence="10 12" id="KW-0496">Mitochondrion</keyword>
<dbReference type="InterPro" id="IPR001421">
    <property type="entry name" value="ATP8_metazoa"/>
</dbReference>
<dbReference type="AlphaFoldDB" id="A0A977TL97"/>
<evidence type="ECO:0000256" key="3">
    <source>
        <dbReference type="ARBA" id="ARBA00011291"/>
    </source>
</evidence>
<evidence type="ECO:0000313" key="14">
    <source>
        <dbReference type="EMBL" id="UXW93493.1"/>
    </source>
</evidence>
<reference evidence="14" key="1">
    <citation type="journal article" date="2022" name="Insects">
        <title>Phylogenomic Analyses of the Tenthredinoidea Support the Familial Rank of Athaliidae (Insecta, Tenthredinoidea).</title>
        <authorList>
            <person name="Niu G."/>
            <person name="Budak M."/>
            <person name="Korkmaz E.M."/>
            <person name="Dogan O."/>
            <person name="Nel A."/>
            <person name="Wan S."/>
            <person name="Cai C."/>
            <person name="Jouault C."/>
            <person name="Li M."/>
            <person name="Wei M."/>
        </authorList>
    </citation>
    <scope>NUCLEOTIDE SEQUENCE</scope>
</reference>
<proteinExistence type="inferred from homology"/>
<evidence type="ECO:0000256" key="6">
    <source>
        <dbReference type="ARBA" id="ARBA00022692"/>
    </source>
</evidence>
<evidence type="ECO:0000256" key="2">
    <source>
        <dbReference type="ARBA" id="ARBA00008892"/>
    </source>
</evidence>
<evidence type="ECO:0000256" key="11">
    <source>
        <dbReference type="ARBA" id="ARBA00023136"/>
    </source>
</evidence>
<dbReference type="GO" id="GO:0031966">
    <property type="term" value="C:mitochondrial membrane"/>
    <property type="evidence" value="ECO:0007669"/>
    <property type="project" value="UniProtKB-SubCell"/>
</dbReference>
<keyword evidence="11 13" id="KW-0472">Membrane</keyword>
<keyword evidence="7 12" id="KW-0375">Hydrogen ion transport</keyword>
<dbReference type="GO" id="GO:0045259">
    <property type="term" value="C:proton-transporting ATP synthase complex"/>
    <property type="evidence" value="ECO:0007669"/>
    <property type="project" value="UniProtKB-KW"/>
</dbReference>
<evidence type="ECO:0000256" key="8">
    <source>
        <dbReference type="ARBA" id="ARBA00022989"/>
    </source>
</evidence>
<evidence type="ECO:0000256" key="9">
    <source>
        <dbReference type="ARBA" id="ARBA00023065"/>
    </source>
</evidence>
<dbReference type="Pfam" id="PF00895">
    <property type="entry name" value="ATP-synt_8"/>
    <property type="match status" value="1"/>
</dbReference>
<geneLocation type="mitochondrion" evidence="14"/>
<dbReference type="EMBL" id="ON964463">
    <property type="protein sequence ID" value="UXW93493.1"/>
    <property type="molecule type" value="Genomic_DNA"/>
</dbReference>
<comment type="subcellular location">
    <subcellularLocation>
        <location evidence="1 12">Mitochondrion membrane</location>
        <topology evidence="1 12">Single-pass membrane protein</topology>
    </subcellularLocation>
</comment>
<dbReference type="GO" id="GO:0015986">
    <property type="term" value="P:proton motive force-driven ATP synthesis"/>
    <property type="evidence" value="ECO:0007669"/>
    <property type="project" value="InterPro"/>
</dbReference>
<evidence type="ECO:0000256" key="7">
    <source>
        <dbReference type="ARBA" id="ARBA00022781"/>
    </source>
</evidence>
<comment type="subunit">
    <text evidence="3">F-type ATPases have 2 components, CF(1) - the catalytic core - and CF(0) - the membrane proton channel.</text>
</comment>
<evidence type="ECO:0000256" key="12">
    <source>
        <dbReference type="RuleBase" id="RU003661"/>
    </source>
</evidence>
<feature type="transmembrane region" description="Helical" evidence="13">
    <location>
        <begin position="6"/>
        <end position="31"/>
    </location>
</feature>
<keyword evidence="8 13" id="KW-1133">Transmembrane helix</keyword>
<protein>
    <recommendedName>
        <fullName evidence="12">ATP synthase complex subunit 8</fullName>
    </recommendedName>
</protein>
<organism evidence="14">
    <name type="scientific">Hymenoptera sp. 4 GYN-2021</name>
    <dbReference type="NCBI Taxonomy" id="2876101"/>
    <lineage>
        <taxon>Eukaryota</taxon>
        <taxon>Metazoa</taxon>
        <taxon>Ecdysozoa</taxon>
        <taxon>Arthropoda</taxon>
        <taxon>Hexapoda</taxon>
        <taxon>Insecta</taxon>
        <taxon>Pterygota</taxon>
        <taxon>Neoptera</taxon>
        <taxon>Endopterygota</taxon>
        <taxon>Hymenoptera</taxon>
    </lineage>
</organism>
<sequence>MPQMFPMNWIILIIYFLMIFLIFNIMSYYIYMPLMKKINHFKFINKKTFNWKW</sequence>
<keyword evidence="4 12" id="KW-0813">Transport</keyword>
<evidence type="ECO:0000256" key="10">
    <source>
        <dbReference type="ARBA" id="ARBA00023128"/>
    </source>
</evidence>
<comment type="similarity">
    <text evidence="2 12">Belongs to the ATPase protein 8 family.</text>
</comment>
<reference evidence="14" key="2">
    <citation type="submission" date="2022-07" db="EMBL/GenBank/DDBJ databases">
        <authorList>
            <person name="Niu G."/>
        </authorList>
    </citation>
    <scope>NUCLEOTIDE SEQUENCE</scope>
</reference>